<keyword evidence="9" id="KW-0732">Signal</keyword>
<keyword evidence="14 17" id="KW-0472">Membrane</keyword>
<dbReference type="Gene3D" id="1.10.287.130">
    <property type="match status" value="1"/>
</dbReference>
<evidence type="ECO:0000256" key="14">
    <source>
        <dbReference type="ARBA" id="ARBA00023136"/>
    </source>
</evidence>
<keyword evidence="16" id="KW-0175">Coiled coil</keyword>
<dbReference type="EC" id="2.7.13.3" evidence="3"/>
<dbReference type="CDD" id="cd00082">
    <property type="entry name" value="HisKA"/>
    <property type="match status" value="1"/>
</dbReference>
<dbReference type="RefSeq" id="WP_168084602.1">
    <property type="nucleotide sequence ID" value="NZ_JAAVJI010000008.1"/>
</dbReference>
<keyword evidence="10" id="KW-0418">Kinase</keyword>
<comment type="caution">
    <text evidence="22">The sequence shown here is derived from an EMBL/GenBank/DDBJ whole genome shotgun (WGS) entry which is preliminary data.</text>
</comment>
<dbReference type="PROSITE" id="PS50112">
    <property type="entry name" value="PAS"/>
    <property type="match status" value="1"/>
</dbReference>
<evidence type="ECO:0000256" key="5">
    <source>
        <dbReference type="ARBA" id="ARBA00022519"/>
    </source>
</evidence>
<dbReference type="InterPro" id="IPR003661">
    <property type="entry name" value="HisK_dim/P_dom"/>
</dbReference>
<evidence type="ECO:0000256" key="11">
    <source>
        <dbReference type="ARBA" id="ARBA00022840"/>
    </source>
</evidence>
<feature type="domain" description="Histidine kinase" evidence="18">
    <location>
        <begin position="724"/>
        <end position="945"/>
    </location>
</feature>
<evidence type="ECO:0000313" key="22">
    <source>
        <dbReference type="EMBL" id="NJP02031.1"/>
    </source>
</evidence>
<dbReference type="Gene3D" id="3.40.190.10">
    <property type="entry name" value="Periplasmic binding protein-like II"/>
    <property type="match status" value="4"/>
</dbReference>
<evidence type="ECO:0000256" key="10">
    <source>
        <dbReference type="ARBA" id="ARBA00022777"/>
    </source>
</evidence>
<dbReference type="Gene3D" id="3.40.50.2300">
    <property type="match status" value="1"/>
</dbReference>
<feature type="domain" description="PAC" evidence="21">
    <location>
        <begin position="653"/>
        <end position="706"/>
    </location>
</feature>
<dbReference type="InterPro" id="IPR036890">
    <property type="entry name" value="HATPase_C_sf"/>
</dbReference>
<evidence type="ECO:0000256" key="16">
    <source>
        <dbReference type="SAM" id="Coils"/>
    </source>
</evidence>
<dbReference type="SMART" id="SM00388">
    <property type="entry name" value="HisKA"/>
    <property type="match status" value="1"/>
</dbReference>
<dbReference type="InterPro" id="IPR036641">
    <property type="entry name" value="HPT_dom_sf"/>
</dbReference>
<dbReference type="SMART" id="SM00448">
    <property type="entry name" value="REC"/>
    <property type="match status" value="1"/>
</dbReference>
<keyword evidence="23" id="KW-1185">Reference proteome</keyword>
<dbReference type="PROSITE" id="PS50110">
    <property type="entry name" value="RESPONSE_REGULATORY"/>
    <property type="match status" value="1"/>
</dbReference>
<keyword evidence="7" id="KW-0808">Transferase</keyword>
<sequence length="1219" mass="132192">MLTRTQRLNRRLVILILALIAGLATPLACAQGPLLHSRLSGATADAVKLELPDDDRRWLWRRRTLRLGVTRIDSPPLGMLGNGQHYEGITAEYVNMLSEALRLQVDVVPFDTRDQALGALRAGDIDLLAGGSGTDEVVEGVLRSQPYTTDEPVLVQRVDAAGMDARERTPVLVVPGDYLSVATASGLAPGYQVQATPSLLTGLAAVALGQADAVIANASTVAAQLAQSPLAGREQVSFLPPRPEGVAFLVRDSEHRLLKLINVALAAVSDTWKRQVIETWSRGAARLSEAQPLTVDATARHWVAAHPQVSVGYLKEFAPLSFENEAGQFKGLAADLLARIGQRTGINFVPVPMASHGALVEALEEGSVDLGATMAFDAEHEPGLRLGRSWISTVPVLVTADTTLPHEPLAEWEGQVIAVPASLGLHHTLAQQWPGIRWQLQDSARHALEQVISRRAAGAVLPYLQAQAMLAGSSGKALRIGAVVPVTPRRYAFAAGPGQQPLLDILDQALLGFEPTVLANMARRWRSEIHIEPEWPSQARWLVPAFTLAGAMLLMAVVWIRLLRRQIRRRRMAEQALTDQLEFTQVMIDGTPHPVYVRDQQGRLRDCNASYLAALGVERADVIGQAVTRIPLVDDQAREYEALYRQVIADGQPIVEDRQLRLRNGQQLTVFHWMLPYRASNGEIMGLIGGWIDITERQRLYDALESAKEEADAANRAKSRFLATASHEIRTPMNAVLGMLELALRKAQTGELDTLAIKVASESASGLLELLNDILDISRMESGHLTLNPRPVEVDALARQVVQLYDAKAREKALALRLDIKPCDGWSALLDPLRFQQVLGNLLSNAIKFTRKGSVTVSLSAETVGNERLVRLVVEDTGIGIPQADLRHLCKPYQQAGNHQMSGRSGAGLGLSISQHLCRIMGGGLELFSQEGKGSRVEACLRLPVCDAVNPDTPAPAQNVAQTPMSVLVVDDHEPNRLLLAQQLYYLGHRVTVAVDGAHGLREWCSRGGFDVVICDCAMPGLDGYDLARAIRLEEQRKGLPRCRLLACTADTSGDQRARTRDAGIDECLGKPLGLEALAAALAPALPASVQAQPPLVHDGPDALRVLAGGCSASARRLRDSLLQALAQDYQRLKGLPTASPEVDDVVHRVKGGARIVGARPLVECCEAMERGEGTVARLLTEIERLQRHLRAMTFNQAVEDVPVALEARASAARPKPAA</sequence>
<feature type="transmembrane region" description="Helical" evidence="17">
    <location>
        <begin position="541"/>
        <end position="562"/>
    </location>
</feature>
<dbReference type="InterPro" id="IPR000014">
    <property type="entry name" value="PAS"/>
</dbReference>
<comment type="catalytic activity">
    <reaction evidence="1">
        <text>ATP + protein L-histidine = ADP + protein N-phospho-L-histidine.</text>
        <dbReference type="EC" id="2.7.13.3"/>
    </reaction>
</comment>
<dbReference type="SMART" id="SM00387">
    <property type="entry name" value="HATPase_c"/>
    <property type="match status" value="1"/>
</dbReference>
<dbReference type="InterPro" id="IPR001638">
    <property type="entry name" value="Solute-binding_3/MltF_N"/>
</dbReference>
<dbReference type="Gene3D" id="3.30.565.10">
    <property type="entry name" value="Histidine kinase-like ATPase, C-terminal domain"/>
    <property type="match status" value="1"/>
</dbReference>
<keyword evidence="13" id="KW-0902">Two-component regulatory system</keyword>
<evidence type="ECO:0000256" key="7">
    <source>
        <dbReference type="ARBA" id="ARBA00022679"/>
    </source>
</evidence>
<proteinExistence type="predicted"/>
<feature type="modified residue" description="4-aspartylphosphate" evidence="15">
    <location>
        <position position="1016"/>
    </location>
</feature>
<evidence type="ECO:0000256" key="1">
    <source>
        <dbReference type="ARBA" id="ARBA00000085"/>
    </source>
</evidence>
<dbReference type="Gene3D" id="1.20.120.160">
    <property type="entry name" value="HPT domain"/>
    <property type="match status" value="1"/>
</dbReference>
<keyword evidence="11" id="KW-0547">Nucleotide-binding</keyword>
<dbReference type="InterPro" id="IPR005467">
    <property type="entry name" value="His_kinase_dom"/>
</dbReference>
<dbReference type="EMBL" id="JAAVJI010000008">
    <property type="protein sequence ID" value="NJP02031.1"/>
    <property type="molecule type" value="Genomic_DNA"/>
</dbReference>
<evidence type="ECO:0000256" key="13">
    <source>
        <dbReference type="ARBA" id="ARBA00023012"/>
    </source>
</evidence>
<dbReference type="PRINTS" id="PR00344">
    <property type="entry name" value="BCTRLSENSOR"/>
</dbReference>
<dbReference type="Gene3D" id="3.30.450.20">
    <property type="entry name" value="PAS domain"/>
    <property type="match status" value="1"/>
</dbReference>
<keyword evidence="6 15" id="KW-0597">Phosphoprotein</keyword>
<dbReference type="SUPFAM" id="SSF53850">
    <property type="entry name" value="Periplasmic binding protein-like II"/>
    <property type="match status" value="2"/>
</dbReference>
<dbReference type="PANTHER" id="PTHR43047">
    <property type="entry name" value="TWO-COMPONENT HISTIDINE PROTEIN KINASE"/>
    <property type="match status" value="1"/>
</dbReference>
<evidence type="ECO:0000256" key="9">
    <source>
        <dbReference type="ARBA" id="ARBA00022729"/>
    </source>
</evidence>
<dbReference type="Pfam" id="PF00512">
    <property type="entry name" value="HisKA"/>
    <property type="match status" value="1"/>
</dbReference>
<protein>
    <recommendedName>
        <fullName evidence="3">histidine kinase</fullName>
        <ecNumber evidence="3">2.7.13.3</ecNumber>
    </recommendedName>
</protein>
<evidence type="ECO:0000256" key="6">
    <source>
        <dbReference type="ARBA" id="ARBA00022553"/>
    </source>
</evidence>
<dbReference type="InterPro" id="IPR000700">
    <property type="entry name" value="PAS-assoc_C"/>
</dbReference>
<evidence type="ECO:0000256" key="17">
    <source>
        <dbReference type="SAM" id="Phobius"/>
    </source>
</evidence>
<dbReference type="InterPro" id="IPR008207">
    <property type="entry name" value="Sig_transdc_His_kin_Hpt_dom"/>
</dbReference>
<evidence type="ECO:0000256" key="8">
    <source>
        <dbReference type="ARBA" id="ARBA00022692"/>
    </source>
</evidence>
<dbReference type="Proteomes" id="UP000746535">
    <property type="component" value="Unassembled WGS sequence"/>
</dbReference>
<dbReference type="Pfam" id="PF08448">
    <property type="entry name" value="PAS_4"/>
    <property type="match status" value="1"/>
</dbReference>
<evidence type="ECO:0000256" key="2">
    <source>
        <dbReference type="ARBA" id="ARBA00004429"/>
    </source>
</evidence>
<dbReference type="SUPFAM" id="SSF47384">
    <property type="entry name" value="Homodimeric domain of signal transducing histidine kinase"/>
    <property type="match status" value="1"/>
</dbReference>
<evidence type="ECO:0000259" key="18">
    <source>
        <dbReference type="PROSITE" id="PS50109"/>
    </source>
</evidence>
<evidence type="ECO:0000259" key="21">
    <source>
        <dbReference type="PROSITE" id="PS50113"/>
    </source>
</evidence>
<dbReference type="InterPro" id="IPR004358">
    <property type="entry name" value="Sig_transdc_His_kin-like_C"/>
</dbReference>
<dbReference type="SUPFAM" id="SSF55874">
    <property type="entry name" value="ATPase domain of HSP90 chaperone/DNA topoisomerase II/histidine kinase"/>
    <property type="match status" value="1"/>
</dbReference>
<accession>A0ABX0YG86</accession>
<dbReference type="SUPFAM" id="SSF52172">
    <property type="entry name" value="CheY-like"/>
    <property type="match status" value="1"/>
</dbReference>
<dbReference type="PANTHER" id="PTHR43047:SF72">
    <property type="entry name" value="OSMOSENSING HISTIDINE PROTEIN KINASE SLN1"/>
    <property type="match status" value="1"/>
</dbReference>
<dbReference type="Pfam" id="PF02518">
    <property type="entry name" value="HATPase_c"/>
    <property type="match status" value="1"/>
</dbReference>
<dbReference type="InterPro" id="IPR049870">
    <property type="entry name" value="BvgS-like_periplasmic1"/>
</dbReference>
<dbReference type="CDD" id="cd00130">
    <property type="entry name" value="PAS"/>
    <property type="match status" value="1"/>
</dbReference>
<dbReference type="Pfam" id="PF01627">
    <property type="entry name" value="Hpt"/>
    <property type="match status" value="1"/>
</dbReference>
<feature type="domain" description="PAS" evidence="20">
    <location>
        <begin position="580"/>
        <end position="651"/>
    </location>
</feature>
<feature type="domain" description="Response regulatory" evidence="19">
    <location>
        <begin position="966"/>
        <end position="1086"/>
    </location>
</feature>
<keyword evidence="5" id="KW-0997">Cell inner membrane</keyword>
<keyword evidence="4" id="KW-1003">Cell membrane</keyword>
<evidence type="ECO:0000256" key="3">
    <source>
        <dbReference type="ARBA" id="ARBA00012438"/>
    </source>
</evidence>
<reference evidence="22 23" key="1">
    <citation type="submission" date="2020-03" db="EMBL/GenBank/DDBJ databases">
        <authorList>
            <person name="Wang L."/>
            <person name="He N."/>
            <person name="Li Y."/>
            <person name="Fang Y."/>
            <person name="Zhang F."/>
        </authorList>
    </citation>
    <scope>NUCLEOTIDE SEQUENCE [LARGE SCALE GENOMIC DNA]</scope>
    <source>
        <strain evidence="23">hsmgli-8</strain>
    </source>
</reference>
<gene>
    <name evidence="22" type="ORF">HBH25_14370</name>
</gene>
<dbReference type="InterPro" id="IPR035965">
    <property type="entry name" value="PAS-like_dom_sf"/>
</dbReference>
<dbReference type="SMART" id="SM00091">
    <property type="entry name" value="PAS"/>
    <property type="match status" value="1"/>
</dbReference>
<dbReference type="CDD" id="cd16922">
    <property type="entry name" value="HATPase_EvgS-ArcB-TorS-like"/>
    <property type="match status" value="1"/>
</dbReference>
<dbReference type="CDD" id="cd17546">
    <property type="entry name" value="REC_hyHK_CKI1_RcsC-like"/>
    <property type="match status" value="1"/>
</dbReference>
<keyword evidence="8 17" id="KW-0812">Transmembrane</keyword>
<dbReference type="CDD" id="cd13705">
    <property type="entry name" value="PBP2_BvgS_D1"/>
    <property type="match status" value="1"/>
</dbReference>
<name>A0ABX0YG86_9PSED</name>
<dbReference type="InterPro" id="IPR011006">
    <property type="entry name" value="CheY-like_superfamily"/>
</dbReference>
<dbReference type="SUPFAM" id="SSF47226">
    <property type="entry name" value="Histidine-containing phosphotransfer domain, HPT domain"/>
    <property type="match status" value="1"/>
</dbReference>
<dbReference type="SUPFAM" id="SSF55785">
    <property type="entry name" value="PYP-like sensor domain (PAS domain)"/>
    <property type="match status" value="1"/>
</dbReference>
<evidence type="ECO:0000256" key="15">
    <source>
        <dbReference type="PROSITE-ProRule" id="PRU00169"/>
    </source>
</evidence>
<dbReference type="Pfam" id="PF00497">
    <property type="entry name" value="SBP_bac_3"/>
    <property type="match status" value="2"/>
</dbReference>
<evidence type="ECO:0000256" key="4">
    <source>
        <dbReference type="ARBA" id="ARBA00022475"/>
    </source>
</evidence>
<evidence type="ECO:0000259" key="19">
    <source>
        <dbReference type="PROSITE" id="PS50110"/>
    </source>
</evidence>
<dbReference type="SMART" id="SM00062">
    <property type="entry name" value="PBPb"/>
    <property type="match status" value="2"/>
</dbReference>
<organism evidence="22 23">
    <name type="scientific">Pseudomonas quercus</name>
    <dbReference type="NCBI Taxonomy" id="2722792"/>
    <lineage>
        <taxon>Bacteria</taxon>
        <taxon>Pseudomonadati</taxon>
        <taxon>Pseudomonadota</taxon>
        <taxon>Gammaproteobacteria</taxon>
        <taxon>Pseudomonadales</taxon>
        <taxon>Pseudomonadaceae</taxon>
        <taxon>Pseudomonas</taxon>
    </lineage>
</organism>
<dbReference type="InterPro" id="IPR013656">
    <property type="entry name" value="PAS_4"/>
</dbReference>
<feature type="coiled-coil region" evidence="16">
    <location>
        <begin position="697"/>
        <end position="724"/>
    </location>
</feature>
<dbReference type="NCBIfam" id="TIGR00229">
    <property type="entry name" value="sensory_box"/>
    <property type="match status" value="1"/>
</dbReference>
<dbReference type="PROSITE" id="PS50113">
    <property type="entry name" value="PAC"/>
    <property type="match status" value="1"/>
</dbReference>
<dbReference type="Pfam" id="PF00072">
    <property type="entry name" value="Response_reg"/>
    <property type="match status" value="1"/>
</dbReference>
<keyword evidence="12 17" id="KW-1133">Transmembrane helix</keyword>
<evidence type="ECO:0000256" key="12">
    <source>
        <dbReference type="ARBA" id="ARBA00022989"/>
    </source>
</evidence>
<dbReference type="PROSITE" id="PS50109">
    <property type="entry name" value="HIS_KIN"/>
    <property type="match status" value="1"/>
</dbReference>
<keyword evidence="11" id="KW-0067">ATP-binding</keyword>
<dbReference type="InterPro" id="IPR003594">
    <property type="entry name" value="HATPase_dom"/>
</dbReference>
<dbReference type="InterPro" id="IPR001789">
    <property type="entry name" value="Sig_transdc_resp-reg_receiver"/>
</dbReference>
<evidence type="ECO:0000259" key="20">
    <source>
        <dbReference type="PROSITE" id="PS50112"/>
    </source>
</evidence>
<evidence type="ECO:0000313" key="23">
    <source>
        <dbReference type="Proteomes" id="UP000746535"/>
    </source>
</evidence>
<comment type="subcellular location">
    <subcellularLocation>
        <location evidence="2">Cell inner membrane</location>
        <topology evidence="2">Multi-pass membrane protein</topology>
    </subcellularLocation>
</comment>
<dbReference type="InterPro" id="IPR036097">
    <property type="entry name" value="HisK_dim/P_sf"/>
</dbReference>